<dbReference type="GO" id="GO:0006302">
    <property type="term" value="P:double-strand break repair"/>
    <property type="evidence" value="ECO:0007669"/>
    <property type="project" value="InterPro"/>
</dbReference>
<protein>
    <submittedName>
        <fullName evidence="2">AAA family ATPase</fullName>
    </submittedName>
</protein>
<dbReference type="PANTHER" id="PTHR32182">
    <property type="entry name" value="DNA REPLICATION AND REPAIR PROTEIN RECF"/>
    <property type="match status" value="1"/>
</dbReference>
<dbReference type="Proteomes" id="UP000327478">
    <property type="component" value="Chromosome"/>
</dbReference>
<dbReference type="SUPFAM" id="SSF52540">
    <property type="entry name" value="P-loop containing nucleoside triphosphate hydrolases"/>
    <property type="match status" value="1"/>
</dbReference>
<dbReference type="GO" id="GO:0000731">
    <property type="term" value="P:DNA synthesis involved in DNA repair"/>
    <property type="evidence" value="ECO:0007669"/>
    <property type="project" value="TreeGrafter"/>
</dbReference>
<evidence type="ECO:0000313" key="3">
    <source>
        <dbReference type="EMBL" id="QGA12033.1"/>
    </source>
</evidence>
<accession>A0A5Q0P5V4</accession>
<dbReference type="Gene3D" id="3.40.50.300">
    <property type="entry name" value="P-loop containing nucleotide triphosphate hydrolases"/>
    <property type="match status" value="1"/>
</dbReference>
<sequence>MQVKSLQLKHVLHFSNITLNFDYTNAPITLILGNQGSGKTTLLRFCYQSLTWFAARQRDIRTAGLVMLDQDIMHNRLQSKVEIKVHFPEEIGSFPESSDLSDVSKQDCTWQMYKTLNSQGVGLSKVETQQLESMLNLYQTALKKDPLLGLPLIAYYPAERFVNEVNLISKNNPLIFQPTHAYELTAIPFTTFARFFEWFREISDIENAQSTATIQSILKHAQNDQSSTDAITEHLAKMTANVHAPSLQSFKDALAIIVPEVSDLYLKYHPKLQLMVGYQNTVMNFQQLPNSIRNWVALVGDVVRRLCILNPNSLFPCQEGNGILMIDAIDHQLDQDHASTILNRLHQAFPNVQIIATAHREELLEHAHDFQCLRLENKKLLPIQLEANQFQLEQIYAELTTNIVKDDTNSAVDALIEPITETVSVTSMFESIQQLLSAEQQQELKNLLEHAQDSSSPNTSKSRFNP</sequence>
<dbReference type="Proteomes" id="UP000480556">
    <property type="component" value="Unassembled WGS sequence"/>
</dbReference>
<dbReference type="EMBL" id="WITK01000012">
    <property type="protein sequence ID" value="MQW92388.1"/>
    <property type="molecule type" value="Genomic_DNA"/>
</dbReference>
<gene>
    <name evidence="3" type="ORF">GFH30_11925</name>
    <name evidence="2" type="ORF">GHJ48_08300</name>
</gene>
<dbReference type="AlphaFoldDB" id="A0A5Q0P5V4"/>
<feature type="domain" description="Rad50/SbcC-type AAA" evidence="1">
    <location>
        <begin position="5"/>
        <end position="238"/>
    </location>
</feature>
<evidence type="ECO:0000259" key="1">
    <source>
        <dbReference type="Pfam" id="PF13476"/>
    </source>
</evidence>
<evidence type="ECO:0000313" key="2">
    <source>
        <dbReference type="EMBL" id="MQW92388.1"/>
    </source>
</evidence>
<organism evidence="2 5">
    <name type="scientific">Acinetobacter wanghuae</name>
    <dbReference type="NCBI Taxonomy" id="2662362"/>
    <lineage>
        <taxon>Bacteria</taxon>
        <taxon>Pseudomonadati</taxon>
        <taxon>Pseudomonadota</taxon>
        <taxon>Gammaproteobacteria</taxon>
        <taxon>Moraxellales</taxon>
        <taxon>Moraxellaceae</taxon>
        <taxon>Acinetobacter</taxon>
    </lineage>
</organism>
<dbReference type="PANTHER" id="PTHR32182:SF23">
    <property type="entry name" value="ATP BINDING PROTEIN"/>
    <property type="match status" value="1"/>
</dbReference>
<keyword evidence="4" id="KW-1185">Reference proteome</keyword>
<reference evidence="4 5" key="1">
    <citation type="submission" date="2019-10" db="EMBL/GenBank/DDBJ databases">
        <authorList>
            <person name="Dong K."/>
        </authorList>
    </citation>
    <scope>NUCLEOTIDE SEQUENCE [LARGE SCALE GENOMIC DNA]</scope>
    <source>
        <strain evidence="3">Dk386</strain>
        <strain evidence="4">dk386</strain>
        <strain evidence="5">dk771</strain>
        <strain evidence="2">Dk771</strain>
    </source>
</reference>
<evidence type="ECO:0000313" key="4">
    <source>
        <dbReference type="Proteomes" id="UP000327478"/>
    </source>
</evidence>
<name>A0A5Q0P5V4_9GAMM</name>
<dbReference type="InterPro" id="IPR038729">
    <property type="entry name" value="Rad50/SbcC_AAA"/>
</dbReference>
<dbReference type="GO" id="GO:0016887">
    <property type="term" value="F:ATP hydrolysis activity"/>
    <property type="evidence" value="ECO:0007669"/>
    <property type="project" value="InterPro"/>
</dbReference>
<proteinExistence type="predicted"/>
<evidence type="ECO:0000313" key="5">
    <source>
        <dbReference type="Proteomes" id="UP000480556"/>
    </source>
</evidence>
<dbReference type="Pfam" id="PF13476">
    <property type="entry name" value="AAA_23"/>
    <property type="match status" value="1"/>
</dbReference>
<dbReference type="EMBL" id="CP045650">
    <property type="protein sequence ID" value="QGA12033.1"/>
    <property type="molecule type" value="Genomic_DNA"/>
</dbReference>
<dbReference type="InterPro" id="IPR027417">
    <property type="entry name" value="P-loop_NTPase"/>
</dbReference>
<dbReference type="RefSeq" id="WP_153372874.1">
    <property type="nucleotide sequence ID" value="NZ_CP045650.1"/>
</dbReference>